<organism evidence="6 7">
    <name type="scientific">Syncephalastrum racemosum</name>
    <name type="common">Filamentous fungus</name>
    <dbReference type="NCBI Taxonomy" id="13706"/>
    <lineage>
        <taxon>Eukaryota</taxon>
        <taxon>Fungi</taxon>
        <taxon>Fungi incertae sedis</taxon>
        <taxon>Mucoromycota</taxon>
        <taxon>Mucoromycotina</taxon>
        <taxon>Mucoromycetes</taxon>
        <taxon>Mucorales</taxon>
        <taxon>Syncephalastraceae</taxon>
        <taxon>Syncephalastrum</taxon>
    </lineage>
</organism>
<dbReference type="InterPro" id="IPR001547">
    <property type="entry name" value="Glyco_hydro_5"/>
</dbReference>
<protein>
    <submittedName>
        <fullName evidence="6">Glycoside hydrolase superfamily</fullName>
    </submittedName>
</protein>
<dbReference type="OMA" id="NEFIPPW"/>
<comment type="caution">
    <text evidence="6">The sequence shown here is derived from an EMBL/GenBank/DDBJ whole genome shotgun (WGS) entry which is preliminary data.</text>
</comment>
<dbReference type="PANTHER" id="PTHR31308">
    <property type="match status" value="1"/>
</dbReference>
<evidence type="ECO:0000259" key="5">
    <source>
        <dbReference type="Pfam" id="PF18564"/>
    </source>
</evidence>
<dbReference type="SUPFAM" id="SSF51445">
    <property type="entry name" value="(Trans)glycosidases"/>
    <property type="match status" value="1"/>
</dbReference>
<dbReference type="Gene3D" id="2.60.40.1180">
    <property type="entry name" value="Golgi alpha-mannosidase II"/>
    <property type="match status" value="1"/>
</dbReference>
<evidence type="ECO:0000256" key="2">
    <source>
        <dbReference type="ARBA" id="ARBA00022801"/>
    </source>
</evidence>
<name>A0A1X2H4G2_SYNRA</name>
<evidence type="ECO:0000313" key="6">
    <source>
        <dbReference type="EMBL" id="ORY93286.1"/>
    </source>
</evidence>
<dbReference type="InterPro" id="IPR018087">
    <property type="entry name" value="Glyco_hydro_5_CS"/>
</dbReference>
<evidence type="ECO:0000256" key="3">
    <source>
        <dbReference type="ARBA" id="ARBA00023295"/>
    </source>
</evidence>
<evidence type="ECO:0000256" key="1">
    <source>
        <dbReference type="ARBA" id="ARBA00005641"/>
    </source>
</evidence>
<dbReference type="Pfam" id="PF00150">
    <property type="entry name" value="Cellulase"/>
    <property type="match status" value="1"/>
</dbReference>
<dbReference type="EMBL" id="MCGN01000009">
    <property type="protein sequence ID" value="ORY93286.1"/>
    <property type="molecule type" value="Genomic_DNA"/>
</dbReference>
<dbReference type="OrthoDB" id="9971853at2759"/>
<dbReference type="InterPro" id="IPR017853">
    <property type="entry name" value="GH"/>
</dbReference>
<dbReference type="GO" id="GO:0050295">
    <property type="term" value="F:steryl-beta-glucosidase activity"/>
    <property type="evidence" value="ECO:0007669"/>
    <property type="project" value="TreeGrafter"/>
</dbReference>
<dbReference type="InterPro" id="IPR052066">
    <property type="entry name" value="Glycosphingolipid_Hydrolases"/>
</dbReference>
<dbReference type="Proteomes" id="UP000242180">
    <property type="component" value="Unassembled WGS sequence"/>
</dbReference>
<dbReference type="GO" id="GO:0000272">
    <property type="term" value="P:polysaccharide catabolic process"/>
    <property type="evidence" value="ECO:0007669"/>
    <property type="project" value="InterPro"/>
</dbReference>
<dbReference type="PROSITE" id="PS00659">
    <property type="entry name" value="GLYCOSYL_HYDROL_F5"/>
    <property type="match status" value="1"/>
</dbReference>
<evidence type="ECO:0000313" key="7">
    <source>
        <dbReference type="Proteomes" id="UP000242180"/>
    </source>
</evidence>
<keyword evidence="2 6" id="KW-0378">Hydrolase</keyword>
<feature type="domain" description="Glycoside hydrolase family 5" evidence="4">
    <location>
        <begin position="107"/>
        <end position="288"/>
    </location>
</feature>
<dbReference type="Pfam" id="PF18564">
    <property type="entry name" value="Glyco_hydro_5_C"/>
    <property type="match status" value="1"/>
</dbReference>
<dbReference type="PANTHER" id="PTHR31308:SF5">
    <property type="entry name" value="ERGOSTERYL-BETA-GLUCOSIDASE"/>
    <property type="match status" value="1"/>
</dbReference>
<dbReference type="STRING" id="13706.A0A1X2H4G2"/>
<evidence type="ECO:0000259" key="4">
    <source>
        <dbReference type="Pfam" id="PF00150"/>
    </source>
</evidence>
<keyword evidence="7" id="KW-1185">Reference proteome</keyword>
<dbReference type="GO" id="GO:1904462">
    <property type="term" value="P:ergosteryl 3-beta-D-glucoside catabolic process"/>
    <property type="evidence" value="ECO:0007669"/>
    <property type="project" value="TreeGrafter"/>
</dbReference>
<sequence>MVTEYLHDPAVTQTAAPKAAASLIKVKPVNVESLPSCAADWQGPIRTDGRWFKDEAGRYLLLRGVNLCGSSKLPTRPYPGSTHLYDEQLFWDHRGVSFVDRPFPLANAREHLARLRAWGLTLVRLLIPWESIEHAGPGEYDEEYIEYLRQLISLMPDYGIKCFIDPHQDTWSRFSGGSGAPGWTFEVAGMNIRHFKETGAAYVHNTNAVPGDPLPMVWPTNYSKLASCTMFTLFFGGDTFAPNAKYQGKPIQQFLSQCFIDAFAHLAKRLRDLDAVLGFEVMNEPHPGYIGMKTLKEFDPIVNLIFGDAPTPLQSFALGDGIPKSRIINASKTSAWLPNHSCIWRQHGVWGLDAKGKPALLDPAYFAKHPTTGEPVDFYRDFYVPFVNRYAKAIQRVKPEWYCFVEPLANESSPVFTEKDHHDNMVYAPHWYDLNCVFYKKFDGRITHDVQSLQKGGNVISATYFGRKGAKSNYRGQIKNIKASGLKNMGEKPCLLGEVGIPMDINERAAFHTGDYKNHVHFLDAVIHALEVNLVNFTLWNYDVCNDNEYGDHWNGENFSIYSTTSTATTAVNPLESLTTLQDEDDAWGRFHNGGRVLEAAVRPYASKVAGIPERSEFLLDSLEYRLVFQPKADATSELATTTEIYVPHYHYNQAQDLDIKVSHGEYTYSPETQTLYHRYKTDTSLPTHISISLKLPLFKKQRQQQQQQQQLDKCILM</sequence>
<proteinExistence type="inferred from homology"/>
<dbReference type="InParanoid" id="A0A1X2H4G2"/>
<dbReference type="InterPro" id="IPR013780">
    <property type="entry name" value="Glyco_hydro_b"/>
</dbReference>
<accession>A0A1X2H4G2</accession>
<dbReference type="InterPro" id="IPR041036">
    <property type="entry name" value="GH5_C"/>
</dbReference>
<dbReference type="AlphaFoldDB" id="A0A1X2H4G2"/>
<keyword evidence="3" id="KW-0326">Glycosidase</keyword>
<gene>
    <name evidence="6" type="ORF">BCR43DRAFT_496655</name>
</gene>
<comment type="similarity">
    <text evidence="1">Belongs to the glycosyl hydrolase 5 (cellulase A) family.</text>
</comment>
<reference evidence="6 7" key="1">
    <citation type="submission" date="2016-07" db="EMBL/GenBank/DDBJ databases">
        <title>Pervasive Adenine N6-methylation of Active Genes in Fungi.</title>
        <authorList>
            <consortium name="DOE Joint Genome Institute"/>
            <person name="Mondo S.J."/>
            <person name="Dannebaum R.O."/>
            <person name="Kuo R.C."/>
            <person name="Labutti K."/>
            <person name="Haridas S."/>
            <person name="Kuo A."/>
            <person name="Salamov A."/>
            <person name="Ahrendt S.R."/>
            <person name="Lipzen A."/>
            <person name="Sullivan W."/>
            <person name="Andreopoulos W.B."/>
            <person name="Clum A."/>
            <person name="Lindquist E."/>
            <person name="Daum C."/>
            <person name="Ramamoorthy G.K."/>
            <person name="Gryganskyi A."/>
            <person name="Culley D."/>
            <person name="Magnuson J.K."/>
            <person name="James T.Y."/>
            <person name="O'Malley M.A."/>
            <person name="Stajich J.E."/>
            <person name="Spatafora J.W."/>
            <person name="Visel A."/>
            <person name="Grigoriev I.V."/>
        </authorList>
    </citation>
    <scope>NUCLEOTIDE SEQUENCE [LARGE SCALE GENOMIC DNA]</scope>
    <source>
        <strain evidence="6 7">NRRL 2496</strain>
    </source>
</reference>
<feature type="domain" description="Glycoside hydrolase family 5 C-terminal" evidence="5">
    <location>
        <begin position="603"/>
        <end position="685"/>
    </location>
</feature>
<dbReference type="Gene3D" id="3.20.20.80">
    <property type="entry name" value="Glycosidases"/>
    <property type="match status" value="1"/>
</dbReference>